<gene>
    <name evidence="1" type="ORF">CWC39_00675</name>
</gene>
<evidence type="ECO:0000313" key="2">
    <source>
        <dbReference type="Proteomes" id="UP000251047"/>
    </source>
</evidence>
<evidence type="ECO:0000313" key="1">
    <source>
        <dbReference type="EMBL" id="RAV34886.1"/>
    </source>
</evidence>
<dbReference type="AlphaFoldDB" id="A0A364VE97"/>
<name>A0A364VE97_9CORY</name>
<protein>
    <submittedName>
        <fullName evidence="1">Uncharacterized protein</fullName>
    </submittedName>
</protein>
<dbReference type="Proteomes" id="UP000251047">
    <property type="component" value="Unassembled WGS sequence"/>
</dbReference>
<dbReference type="RefSeq" id="WP_112768602.1">
    <property type="nucleotide sequence ID" value="NZ_CP063191.1"/>
</dbReference>
<dbReference type="EMBL" id="PHQP01000003">
    <property type="protein sequence ID" value="RAV34886.1"/>
    <property type="molecule type" value="Genomic_DNA"/>
</dbReference>
<organism evidence="1 2">
    <name type="scientific">Corynebacterium heidelbergense</name>
    <dbReference type="NCBI Taxonomy" id="2055947"/>
    <lineage>
        <taxon>Bacteria</taxon>
        <taxon>Bacillati</taxon>
        <taxon>Actinomycetota</taxon>
        <taxon>Actinomycetes</taxon>
        <taxon>Mycobacteriales</taxon>
        <taxon>Corynebacteriaceae</taxon>
        <taxon>Corynebacterium</taxon>
    </lineage>
</organism>
<reference evidence="1 2" key="1">
    <citation type="journal article" date="2018" name="Syst. Appl. Microbiol.">
        <title>Corynebacterium heidelbergense sp. nov., isolated from the preen glands of Egyptian geese (Alopochen aegyptiacus).</title>
        <authorList>
            <person name="Braun M.S."/>
            <person name="Wang E."/>
            <person name="Zimmermann S."/>
            <person name="Wink M."/>
        </authorList>
    </citation>
    <scope>NUCLEOTIDE SEQUENCE [LARGE SCALE GENOMIC DNA]</scope>
    <source>
        <strain evidence="1 2">DSM 104638</strain>
    </source>
</reference>
<comment type="caution">
    <text evidence="1">The sequence shown here is derived from an EMBL/GenBank/DDBJ whole genome shotgun (WGS) entry which is preliminary data.</text>
</comment>
<accession>A0A364VE97</accession>
<proteinExistence type="predicted"/>
<sequence>MSDPHLDEVDRYMDPKMNYYWVSFSGGMSVQAVDRETAIDAAAECICDDPGTFLVFDTEMDGE</sequence>